<sequence length="637" mass="70335">MAAFQLLFLLMVSCVVASARPSRQIPPCHIVQMDVICRDLSLRSAPDNLPRGVQMLDLSLNQVQNLSQRTLAYHTSFHRLNLQSNRIHFIQPGLFQNMSDLKVLDLSKNHLSVFGFSKINVGPLTAVESLDLSSNGLYTGMSDYFLADSPLLTNLSLNSNSITKIGQHTFKGSLSLKKISLHNNVILEIEDGAFDSLKNLTELDLSKNSITCIRDFNLHRLKVFNLSQNSMELFCSVDSRAAYELQTLDLSKNKMLYFPSLPQNNVLRYLDVSRNLLGNLSKGLDTPLNDLMYLDLSYNRLTNVSESFFTLMGSLEVLNVSNNCIGSFSVTTGAVLRSVRTVHLGYNSLRSLTVGADALPSLERLYLQGNDLATLDHGVFQRLPKLRQLQLQGNGLKICASERNRRTGDGCVSFSYIPNLQFLDISENNLPTLPADAFAETPLRLLDVSRNPGLDMDQDALSGLDRSLVHLLVRENNISRLDTHLSALRSLKHVDLSGNQLTSLPQWNKESSIESLNLQSNNLVTLEDGNMLGLKRSLKTLYMGSNPLSCCRNLGFVHMVQSSALDVPDLPSVTCVYDDASAPVNIGAVSAEACRAANTSSYIIAAVLALIGLAALLALLVKCCRSRKRKHSRGYRA</sequence>
<dbReference type="CTD" id="2615"/>
<keyword evidence="4" id="KW-0732">Signal</keyword>
<dbReference type="AlphaFoldDB" id="A0A6P7PEZ2"/>
<dbReference type="Gene3D" id="3.80.10.10">
    <property type="entry name" value="Ribonuclease Inhibitor"/>
    <property type="match status" value="4"/>
</dbReference>
<dbReference type="PRINTS" id="PR00019">
    <property type="entry name" value="LEURICHRPT"/>
</dbReference>
<dbReference type="InterPro" id="IPR001611">
    <property type="entry name" value="Leu-rich_rpt"/>
</dbReference>
<keyword evidence="5" id="KW-1185">Reference proteome</keyword>
<dbReference type="GeneID" id="114868975"/>
<dbReference type="PROSITE" id="PS51450">
    <property type="entry name" value="LRR"/>
    <property type="match status" value="4"/>
</dbReference>
<keyword evidence="1" id="KW-0433">Leucine-rich repeat</keyword>
<dbReference type="GeneTree" id="ENSGT00940000163875"/>
<dbReference type="PANTHER" id="PTHR45617">
    <property type="entry name" value="LEUCINE RICH REPEAT FAMILY PROTEIN"/>
    <property type="match status" value="1"/>
</dbReference>
<evidence type="ECO:0000256" key="1">
    <source>
        <dbReference type="ARBA" id="ARBA00022614"/>
    </source>
</evidence>
<feature type="transmembrane region" description="Helical" evidence="3">
    <location>
        <begin position="602"/>
        <end position="621"/>
    </location>
</feature>
<evidence type="ECO:0000256" key="4">
    <source>
        <dbReference type="SAM" id="SignalP"/>
    </source>
</evidence>
<reference evidence="6 7" key="1">
    <citation type="submission" date="2025-04" db="UniProtKB">
        <authorList>
            <consortium name="RefSeq"/>
        </authorList>
    </citation>
    <scope>IDENTIFICATION</scope>
</reference>
<dbReference type="GO" id="GO:0030168">
    <property type="term" value="P:platelet activation"/>
    <property type="evidence" value="ECO:0007669"/>
    <property type="project" value="Ensembl"/>
</dbReference>
<dbReference type="SMART" id="SM00364">
    <property type="entry name" value="LRR_BAC"/>
    <property type="match status" value="6"/>
</dbReference>
<proteinExistence type="predicted"/>
<dbReference type="RefSeq" id="XP_055358140.1">
    <property type="nucleotide sequence ID" value="XM_055502165.1"/>
</dbReference>
<gene>
    <name evidence="6 7" type="primary">lrrc32</name>
</gene>
<dbReference type="RefSeq" id="XP_029028535.1">
    <property type="nucleotide sequence ID" value="XM_029172702.3"/>
</dbReference>
<evidence type="ECO:0000256" key="2">
    <source>
        <dbReference type="ARBA" id="ARBA00022737"/>
    </source>
</evidence>
<dbReference type="InParanoid" id="A0A6P7PEZ2"/>
<dbReference type="Pfam" id="PF13855">
    <property type="entry name" value="LRR_8"/>
    <property type="match status" value="4"/>
</dbReference>
<keyword evidence="2" id="KW-0677">Repeat</keyword>
<organism evidence="5 6">
    <name type="scientific">Betta splendens</name>
    <name type="common">Siamese fighting fish</name>
    <dbReference type="NCBI Taxonomy" id="158456"/>
    <lineage>
        <taxon>Eukaryota</taxon>
        <taxon>Metazoa</taxon>
        <taxon>Chordata</taxon>
        <taxon>Craniata</taxon>
        <taxon>Vertebrata</taxon>
        <taxon>Euteleostomi</taxon>
        <taxon>Actinopterygii</taxon>
        <taxon>Neopterygii</taxon>
        <taxon>Teleostei</taxon>
        <taxon>Neoteleostei</taxon>
        <taxon>Acanthomorphata</taxon>
        <taxon>Anabantaria</taxon>
        <taxon>Anabantiformes</taxon>
        <taxon>Anabantoidei</taxon>
        <taxon>Osphronemidae</taxon>
        <taxon>Betta</taxon>
    </lineage>
</organism>
<accession>A0A6P7PEZ2</accession>
<dbReference type="Proteomes" id="UP000515150">
    <property type="component" value="Chromosome 14"/>
</dbReference>
<evidence type="ECO:0000256" key="3">
    <source>
        <dbReference type="SAM" id="Phobius"/>
    </source>
</evidence>
<keyword evidence="3" id="KW-1133">Transmembrane helix</keyword>
<dbReference type="OrthoDB" id="8195690at2759"/>
<evidence type="ECO:0000313" key="5">
    <source>
        <dbReference type="Proteomes" id="UP000515150"/>
    </source>
</evidence>
<keyword evidence="3" id="KW-0812">Transmembrane</keyword>
<dbReference type="SUPFAM" id="SSF52058">
    <property type="entry name" value="L domain-like"/>
    <property type="match status" value="2"/>
</dbReference>
<dbReference type="InterPro" id="IPR032675">
    <property type="entry name" value="LRR_dom_sf"/>
</dbReference>
<dbReference type="SMART" id="SM00365">
    <property type="entry name" value="LRR_SD22"/>
    <property type="match status" value="6"/>
</dbReference>
<dbReference type="SMART" id="SM00369">
    <property type="entry name" value="LRR_TYP"/>
    <property type="match status" value="13"/>
</dbReference>
<dbReference type="Pfam" id="PF13516">
    <property type="entry name" value="LRR_6"/>
    <property type="match status" value="1"/>
</dbReference>
<dbReference type="KEGG" id="bspl:114868975"/>
<protein>
    <submittedName>
        <fullName evidence="6 7">Transforming growth factor beta activator LRRC32</fullName>
    </submittedName>
</protein>
<feature type="signal peptide" evidence="4">
    <location>
        <begin position="1"/>
        <end position="19"/>
    </location>
</feature>
<dbReference type="InterPro" id="IPR003591">
    <property type="entry name" value="Leu-rich_rpt_typical-subtyp"/>
</dbReference>
<evidence type="ECO:0000313" key="6">
    <source>
        <dbReference type="RefSeq" id="XP_029028535.1"/>
    </source>
</evidence>
<feature type="chain" id="PRO_5044651903" evidence="4">
    <location>
        <begin position="20"/>
        <end position="637"/>
    </location>
</feature>
<name>A0A6P7PEZ2_BETSP</name>
<keyword evidence="3" id="KW-0472">Membrane</keyword>
<evidence type="ECO:0000313" key="7">
    <source>
        <dbReference type="RefSeq" id="XP_055358140.1"/>
    </source>
</evidence>
<dbReference type="PANTHER" id="PTHR45617:SF143">
    <property type="entry name" value="CHAOPTIN-LIKE PROTEIN"/>
    <property type="match status" value="1"/>
</dbReference>